<dbReference type="PANTHER" id="PTHR12196:SF2">
    <property type="entry name" value="DIPHTHINE--AMMONIA LIGASE"/>
    <property type="match status" value="1"/>
</dbReference>
<dbReference type="InterPro" id="IPR002761">
    <property type="entry name" value="Diphthami_syn_dom"/>
</dbReference>
<keyword evidence="9" id="KW-1185">Reference proteome</keyword>
<feature type="domain" description="Diphthamide synthase" evidence="7">
    <location>
        <begin position="138"/>
        <end position="286"/>
    </location>
</feature>
<comment type="caution">
    <text evidence="8">The sequence shown here is derived from an EMBL/GenBank/DDBJ whole genome shotgun (WGS) entry which is preliminary data.</text>
</comment>
<dbReference type="CDD" id="cd01994">
    <property type="entry name" value="AANH_PF0828-like"/>
    <property type="match status" value="1"/>
</dbReference>
<sequence length="804" mass="88277">MAGLNVIALVSGGKDSFYAALHAQHNGHRLVALANLYPGTSASEPTPESTQGSAPEPHRSASNGVIVCSPQEENSPGFVHYDEAEEQDPNSFMYQTVGHQILPLYAQALNLPLYRRALAGTGAVQNGCDYETSRADDSDETESMVPLLREIMERHPEANAISAGAILSTYQRTRVESVAIRLGLVPLAYLWKFPVLPSPNNDGAQLLRDMEAAGMDARIIKVASAGLDDDFLWTKVSSTQGVARLQKTMRRFGSGPGAVIGEGGEYETLVIDGPASLFRKRILVPDSARTVISEGGGTSYLEFKDASLEDKPAGSSDEMPFIRTPDLLEPEFTEILRTVRDKSIRVAHMKEEDLHSFSAKQLPQRAAMEWFWTFLPDAASRGCGIEEETRSCMAQIQEALVKSSEHMPSLNPASDVTQTMILLQSMDDFATVNPVYAELFQFANPPTRVTVAVGDMLPENCSIAICVMAFPGVSSLTRHGLHVQSRSYWAPANIGPYSQAIDHGVYIETSEGNDLLPTRIVAVAGQIPLIPATMSLPENEPDAGLQIVLSLQHLWRIAREMKVQMFTGTVAMFPRAESEDAMRSNVLMASKAWEGVFPAPPVDGSDDGESPDVDVWDQRNNPEYITYCQQESQVALPDWELFMDGTEFTNRRVPFFYGIEVETLPRNAACEWKIQVGLACLEPMCLSSGYHTSQIGGKWKCEVRHIRLKEGPMQFILSSVSIAGPAEEGMKIRHIAHEAWCESLAQGNNKMSKEVMFELYVDVVQLGKSAFQEGWSVCVPCRSVWSSTGEKLLAVALFNMGELA</sequence>
<comment type="catalytic activity">
    <reaction evidence="5">
        <text>diphthine-[translation elongation factor 2] + NH4(+) + ATP = diphthamide-[translation elongation factor 2] + AMP + diphosphate + H(+)</text>
        <dbReference type="Rhea" id="RHEA:19753"/>
        <dbReference type="Rhea" id="RHEA-COMP:10172"/>
        <dbReference type="Rhea" id="RHEA-COMP:10174"/>
        <dbReference type="ChEBI" id="CHEBI:15378"/>
        <dbReference type="ChEBI" id="CHEBI:16692"/>
        <dbReference type="ChEBI" id="CHEBI:28938"/>
        <dbReference type="ChEBI" id="CHEBI:30616"/>
        <dbReference type="ChEBI" id="CHEBI:33019"/>
        <dbReference type="ChEBI" id="CHEBI:82696"/>
        <dbReference type="ChEBI" id="CHEBI:456215"/>
        <dbReference type="EC" id="6.3.1.14"/>
    </reaction>
</comment>
<dbReference type="SUPFAM" id="SSF55298">
    <property type="entry name" value="YjgF-like"/>
    <property type="match status" value="2"/>
</dbReference>
<feature type="region of interest" description="Disordered" evidence="6">
    <location>
        <begin position="41"/>
        <end position="63"/>
    </location>
</feature>
<dbReference type="Gene3D" id="3.30.1330.40">
    <property type="entry name" value="RutC-like"/>
    <property type="match status" value="2"/>
</dbReference>
<dbReference type="InterPro" id="IPR006175">
    <property type="entry name" value="YjgF/YER057c/UK114"/>
</dbReference>
<evidence type="ECO:0000256" key="3">
    <source>
        <dbReference type="ARBA" id="ARBA00029814"/>
    </source>
</evidence>
<dbReference type="EMBL" id="JAWDJO010000037">
    <property type="protein sequence ID" value="KAL1898059.1"/>
    <property type="molecule type" value="Genomic_DNA"/>
</dbReference>
<reference evidence="8 9" key="1">
    <citation type="journal article" date="2024" name="IMA Fungus">
        <title>IMA Genome - F19 : A genome assembly and annotation guide to empower mycologists, including annotated draft genome sequences of Ceratocystis pirilliformis, Diaporthe australafricana, Fusarium ophioides, Paecilomyces lecythidis, and Sporothrix stenoceras.</title>
        <authorList>
            <person name="Aylward J."/>
            <person name="Wilson A.M."/>
            <person name="Visagie C.M."/>
            <person name="Spraker J."/>
            <person name="Barnes I."/>
            <person name="Buitendag C."/>
            <person name="Ceriani C."/>
            <person name="Del Mar Angel L."/>
            <person name="du Plessis D."/>
            <person name="Fuchs T."/>
            <person name="Gasser K."/>
            <person name="Kramer D."/>
            <person name="Li W."/>
            <person name="Munsamy K."/>
            <person name="Piso A."/>
            <person name="Price J.L."/>
            <person name="Sonnekus B."/>
            <person name="Thomas C."/>
            <person name="van der Nest A."/>
            <person name="van Dijk A."/>
            <person name="van Heerden A."/>
            <person name="van Vuuren N."/>
            <person name="Yilmaz N."/>
            <person name="Duong T.A."/>
            <person name="van der Merwe N.A."/>
            <person name="Wingfield M.J."/>
            <person name="Wingfield B.D."/>
        </authorList>
    </citation>
    <scope>NUCLEOTIDE SEQUENCE [LARGE SCALE GENOMIC DNA]</scope>
    <source>
        <strain evidence="8 9">CMW 12675</strain>
    </source>
</reference>
<dbReference type="Pfam" id="PF01902">
    <property type="entry name" value="Diphthami_syn_2"/>
    <property type="match status" value="1"/>
</dbReference>
<dbReference type="Gene3D" id="3.40.50.620">
    <property type="entry name" value="HUPs"/>
    <property type="match status" value="1"/>
</dbReference>
<evidence type="ECO:0000256" key="4">
    <source>
        <dbReference type="ARBA" id="ARBA00031552"/>
    </source>
</evidence>
<proteinExistence type="predicted"/>
<evidence type="ECO:0000313" key="9">
    <source>
        <dbReference type="Proteomes" id="UP001583280"/>
    </source>
</evidence>
<evidence type="ECO:0000256" key="6">
    <source>
        <dbReference type="SAM" id="MobiDB-lite"/>
    </source>
</evidence>
<name>A0ABR3ZCL8_9PEZI</name>
<dbReference type="CDD" id="cd06156">
    <property type="entry name" value="eu_AANH_C_2"/>
    <property type="match status" value="1"/>
</dbReference>
<evidence type="ECO:0000256" key="5">
    <source>
        <dbReference type="ARBA" id="ARBA00048108"/>
    </source>
</evidence>
<dbReference type="SUPFAM" id="SSF52402">
    <property type="entry name" value="Adenine nucleotide alpha hydrolases-like"/>
    <property type="match status" value="1"/>
</dbReference>
<dbReference type="Pfam" id="PF01042">
    <property type="entry name" value="Ribonuc_L-PSP"/>
    <property type="match status" value="1"/>
</dbReference>
<dbReference type="InterPro" id="IPR030662">
    <property type="entry name" value="DPH6/MJ0570"/>
</dbReference>
<evidence type="ECO:0000259" key="7">
    <source>
        <dbReference type="Pfam" id="PF01902"/>
    </source>
</evidence>
<organism evidence="8 9">
    <name type="scientific">Ceratocystis pirilliformis</name>
    <dbReference type="NCBI Taxonomy" id="259994"/>
    <lineage>
        <taxon>Eukaryota</taxon>
        <taxon>Fungi</taxon>
        <taxon>Dikarya</taxon>
        <taxon>Ascomycota</taxon>
        <taxon>Pezizomycotina</taxon>
        <taxon>Sordariomycetes</taxon>
        <taxon>Hypocreomycetidae</taxon>
        <taxon>Microascales</taxon>
        <taxon>Ceratocystidaceae</taxon>
        <taxon>Ceratocystis</taxon>
    </lineage>
</organism>
<dbReference type="PANTHER" id="PTHR12196">
    <property type="entry name" value="DOMAIN OF UNKNOWN FUNCTION 71 DUF71 -CONTAINING PROTEIN"/>
    <property type="match status" value="1"/>
</dbReference>
<evidence type="ECO:0000256" key="2">
    <source>
        <dbReference type="ARBA" id="ARBA00018426"/>
    </source>
</evidence>
<protein>
    <recommendedName>
        <fullName evidence="2">Diphthine--ammonia ligase</fullName>
        <ecNumber evidence="1">6.3.1.14</ecNumber>
    </recommendedName>
    <alternativeName>
        <fullName evidence="3">Diphthamide synthase</fullName>
    </alternativeName>
    <alternativeName>
        <fullName evidence="4">Diphthamide synthetase</fullName>
    </alternativeName>
</protein>
<accession>A0ABR3ZCL8</accession>
<dbReference type="Proteomes" id="UP001583280">
    <property type="component" value="Unassembled WGS sequence"/>
</dbReference>
<dbReference type="InterPro" id="IPR035959">
    <property type="entry name" value="RutC-like_sf"/>
</dbReference>
<evidence type="ECO:0000313" key="8">
    <source>
        <dbReference type="EMBL" id="KAL1898059.1"/>
    </source>
</evidence>
<dbReference type="InterPro" id="IPR014729">
    <property type="entry name" value="Rossmann-like_a/b/a_fold"/>
</dbReference>
<dbReference type="EC" id="6.3.1.14" evidence="1"/>
<feature type="compositionally biased region" description="Polar residues" evidence="6">
    <location>
        <begin position="41"/>
        <end position="53"/>
    </location>
</feature>
<gene>
    <name evidence="8" type="ORF">Cpir12675_002078</name>
</gene>
<dbReference type="Gene3D" id="3.90.1490.10">
    <property type="entry name" value="putative n-type atp pyrophosphatase, domain 2"/>
    <property type="match status" value="1"/>
</dbReference>
<evidence type="ECO:0000256" key="1">
    <source>
        <dbReference type="ARBA" id="ARBA00012089"/>
    </source>
</evidence>